<evidence type="ECO:0000256" key="1">
    <source>
        <dbReference type="SAM" id="Coils"/>
    </source>
</evidence>
<protein>
    <submittedName>
        <fullName evidence="2">Uncharacterized protein</fullName>
    </submittedName>
</protein>
<accession>E4UA35</accession>
<dbReference type="KEGG" id="opr:Ocepr_1960"/>
<dbReference type="AlphaFoldDB" id="E4UA35"/>
<proteinExistence type="predicted"/>
<keyword evidence="1" id="KW-0175">Coiled coil</keyword>
<reference evidence="3" key="1">
    <citation type="submission" date="2010-11" db="EMBL/GenBank/DDBJ databases">
        <title>The complete sequence of chromosome of Oceanithermus profundus DSM 14977.</title>
        <authorList>
            <consortium name="US DOE Joint Genome Institute (JGI-PGF)"/>
            <person name="Lucas S."/>
            <person name="Copeland A."/>
            <person name="Lapidus A."/>
            <person name="Bruce D."/>
            <person name="Goodwin L."/>
            <person name="Pitluck S."/>
            <person name="Kyrpides N."/>
            <person name="Mavromatis K."/>
            <person name="Pagani I."/>
            <person name="Ivanova N."/>
            <person name="Zhang X."/>
            <person name="Brettin T."/>
            <person name="Detter J.C."/>
            <person name="Tapia R."/>
            <person name="Han C."/>
            <person name="Land M."/>
            <person name="Hauser L."/>
            <person name="Markowitz V."/>
            <person name="Cheng J.-F."/>
            <person name="Hugenholtz P."/>
            <person name="Woyke T."/>
            <person name="Wu D."/>
            <person name="Tindall B."/>
            <person name="Faehnrich R."/>
            <person name="Brambilla E."/>
            <person name="Klenk H.-P."/>
            <person name="Eisen J.A."/>
        </authorList>
    </citation>
    <scope>NUCLEOTIDE SEQUENCE [LARGE SCALE GENOMIC DNA]</scope>
    <source>
        <strain evidence="3">DSM 14977 / NBRC 100410 / VKM B-2274 / 506</strain>
    </source>
</reference>
<evidence type="ECO:0000313" key="2">
    <source>
        <dbReference type="EMBL" id="ADR37412.1"/>
    </source>
</evidence>
<keyword evidence="3" id="KW-1185">Reference proteome</keyword>
<sequence length="169" mass="19263" precursor="true">MGLLGLERWQNRRVVLLRWLFLLALLVAFVLLVLQATAPNPDARFVRRVRRALGEVLRRGRRLHPEEKALLDEARQLAAALERLDAKARELRRFLGARDLDAVARRRLEERLAEMEEQLESGAALLERLAAELWAREPLDLPAAAARLTRTRLGLQKALESPAEKEGVN</sequence>
<dbReference type="HOGENOM" id="CLU_1576906_0_0_0"/>
<evidence type="ECO:0000313" key="3">
    <source>
        <dbReference type="Proteomes" id="UP000008722"/>
    </source>
</evidence>
<gene>
    <name evidence="2" type="ordered locus">Ocepr_1960</name>
</gene>
<dbReference type="Proteomes" id="UP000008722">
    <property type="component" value="Chromosome"/>
</dbReference>
<organism evidence="2 3">
    <name type="scientific">Oceanithermus profundus (strain DSM 14977 / NBRC 100410 / VKM B-2274 / 506)</name>
    <dbReference type="NCBI Taxonomy" id="670487"/>
    <lineage>
        <taxon>Bacteria</taxon>
        <taxon>Thermotogati</taxon>
        <taxon>Deinococcota</taxon>
        <taxon>Deinococci</taxon>
        <taxon>Thermales</taxon>
        <taxon>Thermaceae</taxon>
        <taxon>Oceanithermus</taxon>
    </lineage>
</organism>
<name>E4UA35_OCEP5</name>
<dbReference type="STRING" id="670487.Ocepr_1960"/>
<dbReference type="EMBL" id="CP002361">
    <property type="protein sequence ID" value="ADR37412.1"/>
    <property type="molecule type" value="Genomic_DNA"/>
</dbReference>
<reference evidence="2 3" key="2">
    <citation type="journal article" date="2011" name="Stand. Genomic Sci.">
        <title>Complete genome sequence of Oceanithermus profundus type strain (506).</title>
        <authorList>
            <person name="Pati A."/>
            <person name="Zhang X."/>
            <person name="Lapidus A."/>
            <person name="Nolan M."/>
            <person name="Lucas S."/>
            <person name="Del Rio T.G."/>
            <person name="Tice H."/>
            <person name="Cheng J.F."/>
            <person name="Tapia R."/>
            <person name="Han C."/>
            <person name="Goodwin L."/>
            <person name="Pitluck S."/>
            <person name="Liolios K."/>
            <person name="Pagani I."/>
            <person name="Ivanova N."/>
            <person name="Mavromatis K."/>
            <person name="Chen A."/>
            <person name="Palaniappan K."/>
            <person name="Hauser L."/>
            <person name="Jeffries C.D."/>
            <person name="Brambilla E.M."/>
            <person name="Rohl A."/>
            <person name="Mwirichia R."/>
            <person name="Rohde M."/>
            <person name="Tindall B.J."/>
            <person name="Sikorski J."/>
            <person name="Wirth R."/>
            <person name="Goker M."/>
            <person name="Woyke T."/>
            <person name="Detter J.C."/>
            <person name="Bristow J."/>
            <person name="Eisen J.A."/>
            <person name="Markowitz V."/>
            <person name="Hugenholtz P."/>
            <person name="Kyrpides N.C."/>
            <person name="Klenk H.P."/>
            <person name="Land M."/>
        </authorList>
    </citation>
    <scope>NUCLEOTIDE SEQUENCE [LARGE SCALE GENOMIC DNA]</scope>
    <source>
        <strain evidence="3">DSM 14977 / NBRC 100410 / VKM B-2274 / 506</strain>
    </source>
</reference>
<feature type="coiled-coil region" evidence="1">
    <location>
        <begin position="67"/>
        <end position="132"/>
    </location>
</feature>